<dbReference type="Proteomes" id="UP000003494">
    <property type="component" value="Unassembled WGS sequence"/>
</dbReference>
<sequence>MKNKPKEVSVFLQISLYFKRFEGQFPKFTGKFTGLCVTLIHIKAISVRDHFIVYEN</sequence>
<comment type="caution">
    <text evidence="1">The sequence shown here is derived from an EMBL/GenBank/DDBJ whole genome shotgun (WGS) entry which is preliminary data.</text>
</comment>
<protein>
    <submittedName>
        <fullName evidence="1">Uncharacterized protein</fullName>
    </submittedName>
</protein>
<gene>
    <name evidence="1" type="ORF">GCWU000342_01904</name>
</gene>
<dbReference type="STRING" id="626523.GCWU000342_01904"/>
<accession>C4GD59</accession>
<dbReference type="HOGENOM" id="CLU_3011858_0_0_9"/>
<keyword evidence="2" id="KW-1185">Reference proteome</keyword>
<name>C4GD59_9FIRM</name>
<organism evidence="1 2">
    <name type="scientific">Shuttleworthella satelles DSM 14600</name>
    <dbReference type="NCBI Taxonomy" id="626523"/>
    <lineage>
        <taxon>Bacteria</taxon>
        <taxon>Bacillati</taxon>
        <taxon>Bacillota</taxon>
        <taxon>Clostridia</taxon>
        <taxon>Lachnospirales</taxon>
        <taxon>Lachnospiraceae</taxon>
        <taxon>Shuttleworthella</taxon>
    </lineage>
</organism>
<evidence type="ECO:0000313" key="2">
    <source>
        <dbReference type="Proteomes" id="UP000003494"/>
    </source>
</evidence>
<dbReference type="EMBL" id="ACIP02000004">
    <property type="protein sequence ID" value="EEP27909.1"/>
    <property type="molecule type" value="Genomic_DNA"/>
</dbReference>
<evidence type="ECO:0000313" key="1">
    <source>
        <dbReference type="EMBL" id="EEP27909.1"/>
    </source>
</evidence>
<proteinExistence type="predicted"/>
<dbReference type="AlphaFoldDB" id="C4GD59"/>
<reference evidence="1" key="1">
    <citation type="submission" date="2009-04" db="EMBL/GenBank/DDBJ databases">
        <authorList>
            <person name="Weinstock G."/>
            <person name="Sodergren E."/>
            <person name="Clifton S."/>
            <person name="Fulton L."/>
            <person name="Fulton B."/>
            <person name="Courtney L."/>
            <person name="Fronick C."/>
            <person name="Harrison M."/>
            <person name="Strong C."/>
            <person name="Farmer C."/>
            <person name="Delahaunty K."/>
            <person name="Markovic C."/>
            <person name="Hall O."/>
            <person name="Minx P."/>
            <person name="Tomlinson C."/>
            <person name="Mitreva M."/>
            <person name="Nelson J."/>
            <person name="Hou S."/>
            <person name="Wollam A."/>
            <person name="Pepin K.H."/>
            <person name="Johnson M."/>
            <person name="Bhonagiri V."/>
            <person name="Nash W.E."/>
            <person name="Warren W."/>
            <person name="Chinwalla A."/>
            <person name="Mardis E.R."/>
            <person name="Wilson R.K."/>
        </authorList>
    </citation>
    <scope>NUCLEOTIDE SEQUENCE [LARGE SCALE GENOMIC DNA]</scope>
    <source>
        <strain evidence="1">DSM 14600</strain>
    </source>
</reference>